<name>A0ABR2JQS8_9EUKA</name>
<evidence type="ECO:0000313" key="4">
    <source>
        <dbReference type="Proteomes" id="UP001470230"/>
    </source>
</evidence>
<dbReference type="Proteomes" id="UP001470230">
    <property type="component" value="Unassembled WGS sequence"/>
</dbReference>
<dbReference type="Gene3D" id="1.20.5.340">
    <property type="match status" value="1"/>
</dbReference>
<feature type="domain" description="Protein kinase" evidence="2">
    <location>
        <begin position="24"/>
        <end position="319"/>
    </location>
</feature>
<dbReference type="InterPro" id="IPR011009">
    <property type="entry name" value="Kinase-like_dom_sf"/>
</dbReference>
<comment type="caution">
    <text evidence="3">The sequence shown here is derived from an EMBL/GenBank/DDBJ whole genome shotgun (WGS) entry which is preliminary data.</text>
</comment>
<sequence>MSIPKISSRSKKRSDDYLIELNDYDIVRNISQGGFGVINLVRNKKTGEEFASKTNLIQNKSQNKLFISREVRILIQVQHLTIIQFRGFSYVDFHGDKNITILMDYMKEGSLAGLIEKEIKSLCPSKYDNTKRQIILGDYEEPKIVSDDEEEDEDELEDESGVSMKYCLEDVDTGELLDYVDEIKEETKAATKENEELRQQIEKMEQTIKKQADAISSLEKKADEDRNQIKSMDRIIKSQAATISSLNTDLERVIREKDEQAATTKSQISSLQQRFGRFFSVEMSKEGPGILAQLKDKQKTPFDRLFVASQSSMDIYSLLVPKTNDCLSTTNIGGFFIDFELETAVMIRGVKIFSTNSSFPKSFDITVEGNC</sequence>
<proteinExistence type="predicted"/>
<keyword evidence="4" id="KW-1185">Reference proteome</keyword>
<dbReference type="InterPro" id="IPR053235">
    <property type="entry name" value="Ser_Thr_kinase"/>
</dbReference>
<dbReference type="PANTHER" id="PTHR24361">
    <property type="entry name" value="MITOGEN-ACTIVATED KINASE KINASE KINASE"/>
    <property type="match status" value="1"/>
</dbReference>
<dbReference type="Gene3D" id="1.10.510.10">
    <property type="entry name" value="Transferase(Phosphotransferase) domain 1"/>
    <property type="match status" value="1"/>
</dbReference>
<reference evidence="3 4" key="1">
    <citation type="submission" date="2024-04" db="EMBL/GenBank/DDBJ databases">
        <title>Tritrichomonas musculus Genome.</title>
        <authorList>
            <person name="Alves-Ferreira E."/>
            <person name="Grigg M."/>
            <person name="Lorenzi H."/>
            <person name="Galac M."/>
        </authorList>
    </citation>
    <scope>NUCLEOTIDE SEQUENCE [LARGE SCALE GENOMIC DNA]</scope>
    <source>
        <strain evidence="3 4">EAF2021</strain>
    </source>
</reference>
<evidence type="ECO:0000256" key="1">
    <source>
        <dbReference type="SAM" id="Coils"/>
    </source>
</evidence>
<gene>
    <name evidence="3" type="ORF">M9Y10_003983</name>
</gene>
<dbReference type="SMART" id="SM00220">
    <property type="entry name" value="S_TKc"/>
    <property type="match status" value="1"/>
</dbReference>
<evidence type="ECO:0000259" key="2">
    <source>
        <dbReference type="PROSITE" id="PS50011"/>
    </source>
</evidence>
<keyword evidence="1" id="KW-0175">Coiled coil</keyword>
<dbReference type="Pfam" id="PF00069">
    <property type="entry name" value="Pkinase"/>
    <property type="match status" value="1"/>
</dbReference>
<dbReference type="EMBL" id="JAPFFF010000010">
    <property type="protein sequence ID" value="KAK8881249.1"/>
    <property type="molecule type" value="Genomic_DNA"/>
</dbReference>
<evidence type="ECO:0000313" key="3">
    <source>
        <dbReference type="EMBL" id="KAK8881249.1"/>
    </source>
</evidence>
<dbReference type="PROSITE" id="PS50011">
    <property type="entry name" value="PROTEIN_KINASE_DOM"/>
    <property type="match status" value="1"/>
</dbReference>
<dbReference type="InterPro" id="IPR000719">
    <property type="entry name" value="Prot_kinase_dom"/>
</dbReference>
<dbReference type="SUPFAM" id="SSF56112">
    <property type="entry name" value="Protein kinase-like (PK-like)"/>
    <property type="match status" value="1"/>
</dbReference>
<organism evidence="3 4">
    <name type="scientific">Tritrichomonas musculus</name>
    <dbReference type="NCBI Taxonomy" id="1915356"/>
    <lineage>
        <taxon>Eukaryota</taxon>
        <taxon>Metamonada</taxon>
        <taxon>Parabasalia</taxon>
        <taxon>Tritrichomonadida</taxon>
        <taxon>Tritrichomonadidae</taxon>
        <taxon>Tritrichomonas</taxon>
    </lineage>
</organism>
<protein>
    <recommendedName>
        <fullName evidence="2">Protein kinase domain-containing protein</fullName>
    </recommendedName>
</protein>
<feature type="coiled-coil region" evidence="1">
    <location>
        <begin position="180"/>
        <end position="274"/>
    </location>
</feature>
<accession>A0ABR2JQS8</accession>